<dbReference type="FunFam" id="3.30.2080.10:FF:000001">
    <property type="entry name" value="Alpha-1,2-mannosidase subfamily"/>
    <property type="match status" value="1"/>
</dbReference>
<dbReference type="GO" id="GO:0005975">
    <property type="term" value="P:carbohydrate metabolic process"/>
    <property type="evidence" value="ECO:0007669"/>
    <property type="project" value="InterPro"/>
</dbReference>
<accession>A0A3D9KYU2</accession>
<evidence type="ECO:0000256" key="1">
    <source>
        <dbReference type="ARBA" id="ARBA00001913"/>
    </source>
</evidence>
<sequence length="759" mass="85505">MKKNYRTRILGILVSLGLSLIILYACNRSRAERIYGEPTTEQQSLTQLVNPFIGTGGHGHTFPGASMPNGMVQLSPDTRLMGWDACSGYHITDESILGFSHTHLSGTGIGDYGDILFMPITTTPEFTPNENGNYSHAYANKKRKGSEKAEPGYYSVVLDDNNIGVELTTTTRAGFHRYSFEGSHAGLLIDLNHTLQGHRQVENILEVVGPNEIRGVKRTSGWARKHEVYFHAVFSMPFQSQLHADGSIAELTFEDNTHELLVKVGISHVDWKGAKRNLDEEILDWSFDKVRRAAKDSWEQYLSTVTVEGGSMDDRTIFYTAMYHAGLAPNTFSDVDGRYMGMDRQIHQSDRPIFTVYSLWDTYRALHPFNTLVRPAINQDMIQSLITKYEEGGALPKWELAGNYTGTMIGYHGVAVIADAFTKGQKDFDIETAYEAMIKSAHYDTAGIHFPDAHIREKLMPKAKALNNELGFIPADLENESVSKALEYAYNDWCIAQMAKGLGKTADYEYFMTRSKRYVQYFDKETGFMRGKLAEGGWREPFDPKYSRHRKDDYVEGNAWQWSWFVPHDIKGLVSLHGGREAFVAKLDQLFTESSEITGDHSSADISGLIGQYAHGNEPSHHIAYMYNYVGAPHRAQELTRQILTSQYSNNPNGLSGNEDCGQMSAWYLLSAMGIYQVAPGSPYYTFGSPLFDKVTIHQENGKDFTIEALNNSPENIYLQRYVYNEKELEVPFISHKQIEEGGVLQFEMASSPKSEDPQ</sequence>
<dbReference type="PROSITE" id="PS51257">
    <property type="entry name" value="PROKAR_LIPOPROTEIN"/>
    <property type="match status" value="1"/>
</dbReference>
<dbReference type="FunFam" id="1.20.1610.10:FF:000001">
    <property type="entry name" value="Putative alpha-1,2-mannosidase"/>
    <property type="match status" value="1"/>
</dbReference>
<evidence type="ECO:0000256" key="3">
    <source>
        <dbReference type="ARBA" id="ARBA00022837"/>
    </source>
</evidence>
<organism evidence="6 7">
    <name type="scientific">Marinoscillum furvescens DSM 4134</name>
    <dbReference type="NCBI Taxonomy" id="1122208"/>
    <lineage>
        <taxon>Bacteria</taxon>
        <taxon>Pseudomonadati</taxon>
        <taxon>Bacteroidota</taxon>
        <taxon>Cytophagia</taxon>
        <taxon>Cytophagales</taxon>
        <taxon>Reichenbachiellaceae</taxon>
        <taxon>Marinoscillum</taxon>
    </lineage>
</organism>
<evidence type="ECO:0000259" key="5">
    <source>
        <dbReference type="Pfam" id="PF17678"/>
    </source>
</evidence>
<dbReference type="FunFam" id="1.20.1050.60:FF:000001">
    <property type="entry name" value="Putative alpha-1,2-mannosidase"/>
    <property type="match status" value="1"/>
</dbReference>
<dbReference type="InterPro" id="IPR050883">
    <property type="entry name" value="PNGase"/>
</dbReference>
<feature type="domain" description="Glycosyl hydrolase family 92" evidence="4">
    <location>
        <begin position="273"/>
        <end position="750"/>
    </location>
</feature>
<dbReference type="Proteomes" id="UP000256779">
    <property type="component" value="Unassembled WGS sequence"/>
</dbReference>
<feature type="domain" description="Glycosyl hydrolase family 92 N-terminal" evidence="5">
    <location>
        <begin position="48"/>
        <end position="267"/>
    </location>
</feature>
<dbReference type="OrthoDB" id="9804511at2"/>
<dbReference type="NCBIfam" id="TIGR01180">
    <property type="entry name" value="aman2_put"/>
    <property type="match status" value="1"/>
</dbReference>
<evidence type="ECO:0000313" key="7">
    <source>
        <dbReference type="Proteomes" id="UP000256779"/>
    </source>
</evidence>
<comment type="subunit">
    <text evidence="2">Monomer.</text>
</comment>
<dbReference type="Gene3D" id="1.20.1050.60">
    <property type="entry name" value="alpha-1,2-mannosidase"/>
    <property type="match status" value="1"/>
</dbReference>
<dbReference type="PANTHER" id="PTHR12143">
    <property type="entry name" value="PEPTIDE N-GLYCANASE PNGASE -RELATED"/>
    <property type="match status" value="1"/>
</dbReference>
<dbReference type="InterPro" id="IPR041371">
    <property type="entry name" value="GH92_N"/>
</dbReference>
<dbReference type="PANTHER" id="PTHR12143:SF39">
    <property type="entry name" value="SECRETED PROTEIN"/>
    <property type="match status" value="1"/>
</dbReference>
<dbReference type="AlphaFoldDB" id="A0A3D9KYU2"/>
<evidence type="ECO:0000256" key="2">
    <source>
        <dbReference type="ARBA" id="ARBA00011245"/>
    </source>
</evidence>
<proteinExistence type="predicted"/>
<dbReference type="InterPro" id="IPR008928">
    <property type="entry name" value="6-hairpin_glycosidase_sf"/>
</dbReference>
<protein>
    <submittedName>
        <fullName evidence="6">Putative alpha-1,2-mannosidase</fullName>
    </submittedName>
</protein>
<dbReference type="Gene3D" id="2.70.98.10">
    <property type="match status" value="1"/>
</dbReference>
<dbReference type="GO" id="GO:0030246">
    <property type="term" value="F:carbohydrate binding"/>
    <property type="evidence" value="ECO:0007669"/>
    <property type="project" value="InterPro"/>
</dbReference>
<dbReference type="SUPFAM" id="SSF48208">
    <property type="entry name" value="Six-hairpin glycosidases"/>
    <property type="match status" value="1"/>
</dbReference>
<comment type="cofactor">
    <cofactor evidence="1">
        <name>Ca(2+)</name>
        <dbReference type="ChEBI" id="CHEBI:29108"/>
    </cofactor>
</comment>
<reference evidence="6 7" key="1">
    <citation type="submission" date="2018-07" db="EMBL/GenBank/DDBJ databases">
        <title>Genomic Encyclopedia of Type Strains, Phase IV (KMG-IV): sequencing the most valuable type-strain genomes for metagenomic binning, comparative biology and taxonomic classification.</title>
        <authorList>
            <person name="Goeker M."/>
        </authorList>
    </citation>
    <scope>NUCLEOTIDE SEQUENCE [LARGE SCALE GENOMIC DNA]</scope>
    <source>
        <strain evidence="6 7">DSM 4134</strain>
    </source>
</reference>
<keyword evidence="7" id="KW-1185">Reference proteome</keyword>
<dbReference type="EMBL" id="QREG01000019">
    <property type="protein sequence ID" value="RED94961.1"/>
    <property type="molecule type" value="Genomic_DNA"/>
</dbReference>
<dbReference type="InterPro" id="IPR014718">
    <property type="entry name" value="GH-type_carb-bd"/>
</dbReference>
<dbReference type="GO" id="GO:0006516">
    <property type="term" value="P:glycoprotein catabolic process"/>
    <property type="evidence" value="ECO:0007669"/>
    <property type="project" value="TreeGrafter"/>
</dbReference>
<dbReference type="InterPro" id="IPR012939">
    <property type="entry name" value="Glyco_hydro_92"/>
</dbReference>
<dbReference type="InterPro" id="IPR005887">
    <property type="entry name" value="GH92_a_mannosidase_put"/>
</dbReference>
<comment type="caution">
    <text evidence="6">The sequence shown here is derived from an EMBL/GenBank/DDBJ whole genome shotgun (WGS) entry which is preliminary data.</text>
</comment>
<keyword evidence="3" id="KW-0106">Calcium</keyword>
<dbReference type="Pfam" id="PF07971">
    <property type="entry name" value="Glyco_hydro_92"/>
    <property type="match status" value="1"/>
</dbReference>
<dbReference type="Gene3D" id="1.20.1610.10">
    <property type="entry name" value="alpha-1,2-mannosidases domains"/>
    <property type="match status" value="1"/>
</dbReference>
<evidence type="ECO:0000313" key="6">
    <source>
        <dbReference type="EMBL" id="RED94961.1"/>
    </source>
</evidence>
<gene>
    <name evidence="6" type="ORF">C7460_11973</name>
</gene>
<dbReference type="GO" id="GO:0005829">
    <property type="term" value="C:cytosol"/>
    <property type="evidence" value="ECO:0007669"/>
    <property type="project" value="TreeGrafter"/>
</dbReference>
<dbReference type="GO" id="GO:0000224">
    <property type="term" value="F:peptide-N4-(N-acetyl-beta-glucosaminyl)asparagine amidase activity"/>
    <property type="evidence" value="ECO:0007669"/>
    <property type="project" value="TreeGrafter"/>
</dbReference>
<evidence type="ECO:0000259" key="4">
    <source>
        <dbReference type="Pfam" id="PF07971"/>
    </source>
</evidence>
<name>A0A3D9KYU2_MARFU</name>
<dbReference type="Pfam" id="PF17678">
    <property type="entry name" value="Glyco_hydro_92N"/>
    <property type="match status" value="1"/>
</dbReference>
<dbReference type="Gene3D" id="3.30.2080.10">
    <property type="entry name" value="GH92 mannosidase domain"/>
    <property type="match status" value="1"/>
</dbReference>